<protein>
    <submittedName>
        <fullName evidence="1">Late embryogenesis abundant protein Lea5</fullName>
    </submittedName>
</protein>
<dbReference type="PANTHER" id="PTHR33509">
    <property type="entry name" value="LATE EMBRYOGENIS ABUNDANT PROTEIN 2-RELATED"/>
    <property type="match status" value="1"/>
</dbReference>
<sequence>MARSLLKANLVAAVADTISLFSISTARRGYSISSTSNAVVRGRSTGVVKAGEEVKKVSSDSNSWVPDPITVVRGRSTGVVKAGEEVKKVSSDSNSWVPDPVTGYYRPANRASDVDMAELRQILLTQKLHQH</sequence>
<gene>
    <name evidence="1" type="ORF">CKAN_00494300</name>
</gene>
<dbReference type="Proteomes" id="UP000283530">
    <property type="component" value="Unassembled WGS sequence"/>
</dbReference>
<organism evidence="1 2">
    <name type="scientific">Cinnamomum micranthum f. kanehirae</name>
    <dbReference type="NCBI Taxonomy" id="337451"/>
    <lineage>
        <taxon>Eukaryota</taxon>
        <taxon>Viridiplantae</taxon>
        <taxon>Streptophyta</taxon>
        <taxon>Embryophyta</taxon>
        <taxon>Tracheophyta</taxon>
        <taxon>Spermatophyta</taxon>
        <taxon>Magnoliopsida</taxon>
        <taxon>Magnoliidae</taxon>
        <taxon>Laurales</taxon>
        <taxon>Lauraceae</taxon>
        <taxon>Cinnamomum</taxon>
    </lineage>
</organism>
<dbReference type="AlphaFoldDB" id="A0A3S3Q0S4"/>
<evidence type="ECO:0000313" key="2">
    <source>
        <dbReference type="Proteomes" id="UP000283530"/>
    </source>
</evidence>
<dbReference type="GO" id="GO:0006950">
    <property type="term" value="P:response to stress"/>
    <property type="evidence" value="ECO:0007669"/>
    <property type="project" value="TreeGrafter"/>
</dbReference>
<dbReference type="GO" id="GO:0005739">
    <property type="term" value="C:mitochondrion"/>
    <property type="evidence" value="ECO:0007669"/>
    <property type="project" value="TreeGrafter"/>
</dbReference>
<dbReference type="PANTHER" id="PTHR33509:SF5">
    <property type="entry name" value="PROTEIN SENESCENCE-ASSOCIATED GENE 21, MITOCHONDRIAL"/>
    <property type="match status" value="1"/>
</dbReference>
<dbReference type="OrthoDB" id="1936089at2759"/>
<dbReference type="Pfam" id="PF03242">
    <property type="entry name" value="LEA_3a"/>
    <property type="match status" value="2"/>
</dbReference>
<accession>A0A3S3Q0S4</accession>
<dbReference type="InterPro" id="IPR004926">
    <property type="entry name" value="LEA_3a"/>
</dbReference>
<reference evidence="1 2" key="1">
    <citation type="journal article" date="2019" name="Nat. Plants">
        <title>Stout camphor tree genome fills gaps in understanding of flowering plant genome evolution.</title>
        <authorList>
            <person name="Chaw S.M."/>
            <person name="Liu Y.C."/>
            <person name="Wu Y.W."/>
            <person name="Wang H.Y."/>
            <person name="Lin C.I."/>
            <person name="Wu C.S."/>
            <person name="Ke H.M."/>
            <person name="Chang L.Y."/>
            <person name="Hsu C.Y."/>
            <person name="Yang H.T."/>
            <person name="Sudianto E."/>
            <person name="Hsu M.H."/>
            <person name="Wu K.P."/>
            <person name="Wang L.N."/>
            <person name="Leebens-Mack J.H."/>
            <person name="Tsai I.J."/>
        </authorList>
    </citation>
    <scope>NUCLEOTIDE SEQUENCE [LARGE SCALE GENOMIC DNA]</scope>
    <source>
        <strain evidence="2">cv. Chaw 1501</strain>
        <tissue evidence="1">Young leaves</tissue>
    </source>
</reference>
<dbReference type="EMBL" id="QPKB01000002">
    <property type="protein sequence ID" value="RWR76501.1"/>
    <property type="molecule type" value="Genomic_DNA"/>
</dbReference>
<name>A0A3S3Q0S4_9MAGN</name>
<keyword evidence="2" id="KW-1185">Reference proteome</keyword>
<proteinExistence type="predicted"/>
<comment type="caution">
    <text evidence="1">The sequence shown here is derived from an EMBL/GenBank/DDBJ whole genome shotgun (WGS) entry which is preliminary data.</text>
</comment>
<evidence type="ECO:0000313" key="1">
    <source>
        <dbReference type="EMBL" id="RWR76501.1"/>
    </source>
</evidence>